<dbReference type="InterPro" id="IPR014718">
    <property type="entry name" value="GH-type_carb-bd"/>
</dbReference>
<dbReference type="PANTHER" id="PTHR46323">
    <property type="entry name" value="BETA-GALACTOSIDASE"/>
    <property type="match status" value="1"/>
</dbReference>
<sequence length="1054" mass="117112">MDKRIMALALLAAHYTMPALSAQPHRAEWEQPEVVAVNREPMKATFFNFETREKALAGDKAASANYRSLDGTWSFAYSPNPEARPKEFFRPSYDVSKWGTIQVPGMLQTQGYGKPIFTNIQYPFPANEPFIPHALNEVGSYRRDFELPAAWKERDVFLQIGAAGAAYYVWVNGQRVGYSEDSKLPSEFNLTRYVRPGRNTIAIELYRWADGSYLEDQDFWRVNGIERSVYLYAEPKTRLRDYKVVATLDRPSYRDGRFELEAEIAGATAEVQVRARVLDGERELLQASATPGADRKAVLRGAIPSVQPWSAETPKLYTLLIEVSDAQGKLLSATARRIGFRTVEVADGEVRVNGKRVMIKGVNRHEHDPHTYRVMSMESMRKDIELMKRANVNAVRTSHYPNDPRWYDLADEYGLYVMDEADIESHGYMELGDKAPTAAARAAIQLGYKPHWRVAHLDRVSRMVERDKNSPSVIFWSLGNEAGTGPNFEAAAAWIRKADPTRLISYLGHGTLSEVHLPNEYVDIYAPMYDDIEKMADYAQDPAYHQPMIQCEYAHAMGNSLGNLEDYWRVIRAHRKLQGGFVWDWVDQSVIAKDEKGRTYWASGFDLNPERGDNSVVGDGVLRSDRTPDPEYYELQKVYSPVVFEGDARSGALEVVNRYDFRDLSHLALEWRLERDGVTVARGALAPASAAAGARQQVDVSAVLVAARSAQAAAVPPSAQAASPGGELVLTVGARSKVAEAGVEQGALVGWSQFVLASAAPVASQAGWVTPQRVGDTYELRASDAVLRLQAETGLLTYSVAGQPLLKGGSPNFWRGLTDNDEGAGVDKSHAIWKTFTEQRKVRAISVDGDSLKVLFSFGAGAAHWENIYRMRADGALEVAASFTPLRDDLPDPLRLGLRFDSATGIDKLRWYGRGPQESYVDRHTGAALGLYQGNLADQYHSYIRPQESGNKTDVRWLVLRGKQGGVKVSADVPFSFNALAFPYEDLYLRPRGTWKSAEIAPHGDGSLLIDMAQAGVGGDTGWSLDGRPHVKYRIPLAAASYRFVVTPSQTGMQ</sequence>
<dbReference type="InterPro" id="IPR006104">
    <property type="entry name" value="Glyco_hydro_2_N"/>
</dbReference>
<dbReference type="InterPro" id="IPR006102">
    <property type="entry name" value="Ig-like_GH2"/>
</dbReference>
<dbReference type="PANTHER" id="PTHR46323:SF2">
    <property type="entry name" value="BETA-GALACTOSIDASE"/>
    <property type="match status" value="1"/>
</dbReference>
<feature type="signal peptide" evidence="8">
    <location>
        <begin position="1"/>
        <end position="21"/>
    </location>
</feature>
<keyword evidence="11" id="KW-1185">Reference proteome</keyword>
<organism evidence="10 11">
    <name type="scientific">Duganella guangzhouensis</name>
    <dbReference type="NCBI Taxonomy" id="2666084"/>
    <lineage>
        <taxon>Bacteria</taxon>
        <taxon>Pseudomonadati</taxon>
        <taxon>Pseudomonadota</taxon>
        <taxon>Betaproteobacteria</taxon>
        <taxon>Burkholderiales</taxon>
        <taxon>Oxalobacteraceae</taxon>
        <taxon>Telluria group</taxon>
        <taxon>Duganella</taxon>
    </lineage>
</organism>
<dbReference type="InterPro" id="IPR011013">
    <property type="entry name" value="Gal_mutarotase_sf_dom"/>
</dbReference>
<dbReference type="InterPro" id="IPR036156">
    <property type="entry name" value="Beta-gal/glucu_dom_sf"/>
</dbReference>
<evidence type="ECO:0000256" key="7">
    <source>
        <dbReference type="RuleBase" id="RU361154"/>
    </source>
</evidence>
<evidence type="ECO:0000256" key="3">
    <source>
        <dbReference type="ARBA" id="ARBA00012756"/>
    </source>
</evidence>
<dbReference type="PROSITE" id="PS00719">
    <property type="entry name" value="GLYCOSYL_HYDROL_F2_1"/>
    <property type="match status" value="1"/>
</dbReference>
<evidence type="ECO:0000259" key="9">
    <source>
        <dbReference type="SMART" id="SM01038"/>
    </source>
</evidence>
<evidence type="ECO:0000313" key="10">
    <source>
        <dbReference type="EMBL" id="MRW89750.1"/>
    </source>
</evidence>
<dbReference type="InterPro" id="IPR032312">
    <property type="entry name" value="LacZ_4"/>
</dbReference>
<evidence type="ECO:0000256" key="6">
    <source>
        <dbReference type="ARBA" id="ARBA00032230"/>
    </source>
</evidence>
<evidence type="ECO:0000256" key="4">
    <source>
        <dbReference type="ARBA" id="ARBA00022801"/>
    </source>
</evidence>
<dbReference type="InterPro" id="IPR004199">
    <property type="entry name" value="B-gal_small/dom_5"/>
</dbReference>
<dbReference type="Pfam" id="PF02837">
    <property type="entry name" value="Glyco_hydro_2_N"/>
    <property type="match status" value="1"/>
</dbReference>
<dbReference type="Gene3D" id="3.20.20.80">
    <property type="entry name" value="Glycosidases"/>
    <property type="match status" value="1"/>
</dbReference>
<dbReference type="Gene3D" id="2.70.98.10">
    <property type="match status" value="1"/>
</dbReference>
<feature type="chain" id="PRO_5026250181" description="Beta-galactosidase" evidence="8">
    <location>
        <begin position="22"/>
        <end position="1054"/>
    </location>
</feature>
<dbReference type="SUPFAM" id="SSF49303">
    <property type="entry name" value="beta-Galactosidase/glucuronidase domain"/>
    <property type="match status" value="2"/>
</dbReference>
<dbReference type="Pfam" id="PF00703">
    <property type="entry name" value="Glyco_hydro_2"/>
    <property type="match status" value="1"/>
</dbReference>
<dbReference type="SMART" id="SM01038">
    <property type="entry name" value="Bgal_small_N"/>
    <property type="match status" value="1"/>
</dbReference>
<keyword evidence="8" id="KW-0732">Signal</keyword>
<comment type="similarity">
    <text evidence="2 7">Belongs to the glycosyl hydrolase 2 family.</text>
</comment>
<evidence type="ECO:0000256" key="8">
    <source>
        <dbReference type="SAM" id="SignalP"/>
    </source>
</evidence>
<dbReference type="AlphaFoldDB" id="A0A6I2KW52"/>
<dbReference type="GO" id="GO:0030246">
    <property type="term" value="F:carbohydrate binding"/>
    <property type="evidence" value="ECO:0007669"/>
    <property type="project" value="InterPro"/>
</dbReference>
<feature type="domain" description="Beta galactosidase small chain/" evidence="9">
    <location>
        <begin position="779"/>
        <end position="1047"/>
    </location>
</feature>
<dbReference type="EMBL" id="WKJK01000003">
    <property type="protein sequence ID" value="MRW89750.1"/>
    <property type="molecule type" value="Genomic_DNA"/>
</dbReference>
<gene>
    <name evidence="10" type="ORF">GJ699_07120</name>
</gene>
<dbReference type="SUPFAM" id="SSF49785">
    <property type="entry name" value="Galactose-binding domain-like"/>
    <property type="match status" value="1"/>
</dbReference>
<dbReference type="InterPro" id="IPR023230">
    <property type="entry name" value="Glyco_hydro_2_CS"/>
</dbReference>
<name>A0A6I2KW52_9BURK</name>
<dbReference type="InterPro" id="IPR006101">
    <property type="entry name" value="Glyco_hydro_2"/>
</dbReference>
<dbReference type="GO" id="GO:0009341">
    <property type="term" value="C:beta-galactosidase complex"/>
    <property type="evidence" value="ECO:0007669"/>
    <property type="project" value="InterPro"/>
</dbReference>
<dbReference type="InterPro" id="IPR050347">
    <property type="entry name" value="Bact_Beta-galactosidase"/>
</dbReference>
<protein>
    <recommendedName>
        <fullName evidence="3 7">Beta-galactosidase</fullName>
        <ecNumber evidence="3 7">3.2.1.23</ecNumber>
    </recommendedName>
    <alternativeName>
        <fullName evidence="6 7">Lactase</fullName>
    </alternativeName>
</protein>
<evidence type="ECO:0000313" key="11">
    <source>
        <dbReference type="Proteomes" id="UP000433309"/>
    </source>
</evidence>
<proteinExistence type="inferred from homology"/>
<dbReference type="Proteomes" id="UP000433309">
    <property type="component" value="Unassembled WGS sequence"/>
</dbReference>
<dbReference type="EC" id="3.2.1.23" evidence="3 7"/>
<reference evidence="10 11" key="1">
    <citation type="submission" date="2019-11" db="EMBL/GenBank/DDBJ databases">
        <title>Novel species isolated from a subtropical stream in China.</title>
        <authorList>
            <person name="Lu H."/>
        </authorList>
    </citation>
    <scope>NUCLEOTIDE SEQUENCE [LARGE SCALE GENOMIC DNA]</scope>
    <source>
        <strain evidence="10 11">FT80W</strain>
    </source>
</reference>
<evidence type="ECO:0000256" key="5">
    <source>
        <dbReference type="ARBA" id="ARBA00023295"/>
    </source>
</evidence>
<dbReference type="RefSeq" id="WP_154374534.1">
    <property type="nucleotide sequence ID" value="NZ_WKJK01000003.1"/>
</dbReference>
<dbReference type="GO" id="GO:0004565">
    <property type="term" value="F:beta-galactosidase activity"/>
    <property type="evidence" value="ECO:0007669"/>
    <property type="project" value="UniProtKB-EC"/>
</dbReference>
<dbReference type="Pfam" id="PF02929">
    <property type="entry name" value="Bgal_small_N"/>
    <property type="match status" value="1"/>
</dbReference>
<keyword evidence="4 7" id="KW-0378">Hydrolase</keyword>
<comment type="catalytic activity">
    <reaction evidence="1 7">
        <text>Hydrolysis of terminal non-reducing beta-D-galactose residues in beta-D-galactosides.</text>
        <dbReference type="EC" id="3.2.1.23"/>
    </reaction>
</comment>
<keyword evidence="5 7" id="KW-0326">Glycosidase</keyword>
<dbReference type="Gene3D" id="2.60.40.10">
    <property type="entry name" value="Immunoglobulins"/>
    <property type="match status" value="2"/>
</dbReference>
<dbReference type="Gene3D" id="2.60.120.260">
    <property type="entry name" value="Galactose-binding domain-like"/>
    <property type="match status" value="1"/>
</dbReference>
<dbReference type="Pfam" id="PF02836">
    <property type="entry name" value="Glyco_hydro_2_C"/>
    <property type="match status" value="1"/>
</dbReference>
<dbReference type="PRINTS" id="PR00132">
    <property type="entry name" value="GLHYDRLASE2"/>
</dbReference>
<accession>A0A6I2KW52</accession>
<evidence type="ECO:0000256" key="1">
    <source>
        <dbReference type="ARBA" id="ARBA00001412"/>
    </source>
</evidence>
<dbReference type="InterPro" id="IPR008979">
    <property type="entry name" value="Galactose-bd-like_sf"/>
</dbReference>
<dbReference type="InterPro" id="IPR006103">
    <property type="entry name" value="Glyco_hydro_2_cat"/>
</dbReference>
<dbReference type="SUPFAM" id="SSF51445">
    <property type="entry name" value="(Trans)glycosidases"/>
    <property type="match status" value="1"/>
</dbReference>
<dbReference type="InterPro" id="IPR013783">
    <property type="entry name" value="Ig-like_fold"/>
</dbReference>
<evidence type="ECO:0000256" key="2">
    <source>
        <dbReference type="ARBA" id="ARBA00007401"/>
    </source>
</evidence>
<dbReference type="SUPFAM" id="SSF74650">
    <property type="entry name" value="Galactose mutarotase-like"/>
    <property type="match status" value="1"/>
</dbReference>
<dbReference type="Pfam" id="PF16353">
    <property type="entry name" value="LacZ_4"/>
    <property type="match status" value="1"/>
</dbReference>
<dbReference type="GO" id="GO:0005990">
    <property type="term" value="P:lactose catabolic process"/>
    <property type="evidence" value="ECO:0007669"/>
    <property type="project" value="TreeGrafter"/>
</dbReference>
<comment type="caution">
    <text evidence="10">The sequence shown here is derived from an EMBL/GenBank/DDBJ whole genome shotgun (WGS) entry which is preliminary data.</text>
</comment>
<dbReference type="InterPro" id="IPR017853">
    <property type="entry name" value="GH"/>
</dbReference>